<organism evidence="1 2">
    <name type="scientific">Roseburia intestinalis</name>
    <dbReference type="NCBI Taxonomy" id="166486"/>
    <lineage>
        <taxon>Bacteria</taxon>
        <taxon>Bacillati</taxon>
        <taxon>Bacillota</taxon>
        <taxon>Clostridia</taxon>
        <taxon>Lachnospirales</taxon>
        <taxon>Lachnospiraceae</taxon>
        <taxon>Roseburia</taxon>
    </lineage>
</organism>
<dbReference type="PANTHER" id="PTHR43686:SF1">
    <property type="entry name" value="AMINOTRAN_5 DOMAIN-CONTAINING PROTEIN"/>
    <property type="match status" value="1"/>
</dbReference>
<sequence>MGDTRKEEAEFSLRKKYHKTIFSRFARAINTYRLVEDGDHVAVCIAQGGNGLILAKCFQEIKRHRKIDFEVDFFSFEEENNGKFIRIAEETGIPVQKLHSVDDVKNSGCNKLAVADCYEDVIEMILTGVLYRGEISTLMPKEKERDFGGIEVIRPFYLVHKQDLKEWNMEFGMVTGTKEDFSDQQEEVKRLLEEFENINPGIAANIFKSVENVNLNTVIAYHTGMGLHSFLEDYEQ</sequence>
<dbReference type="EMBL" id="CYXZ01000028">
    <property type="protein sequence ID" value="CUN27731.1"/>
    <property type="molecule type" value="Genomic_DNA"/>
</dbReference>
<name>A0A173VKH4_9FIRM</name>
<dbReference type="PANTHER" id="PTHR43686">
    <property type="entry name" value="SULFURTRANSFERASE-RELATED"/>
    <property type="match status" value="1"/>
</dbReference>
<evidence type="ECO:0000313" key="2">
    <source>
        <dbReference type="Proteomes" id="UP000095350"/>
    </source>
</evidence>
<evidence type="ECO:0000313" key="1">
    <source>
        <dbReference type="EMBL" id="CUN27731.1"/>
    </source>
</evidence>
<reference evidence="1 2" key="1">
    <citation type="submission" date="2015-09" db="EMBL/GenBank/DDBJ databases">
        <authorList>
            <consortium name="Pathogen Informatics"/>
        </authorList>
    </citation>
    <scope>NUCLEOTIDE SEQUENCE [LARGE SCALE GENOMIC DNA]</scope>
    <source>
        <strain evidence="1 2">2789STDY5834960</strain>
    </source>
</reference>
<dbReference type="PaxDb" id="166486-ERS852572_03122"/>
<gene>
    <name evidence="1" type="primary">ttcA_3</name>
    <name evidence="1" type="ORF">ERS852572_03122</name>
</gene>
<protein>
    <submittedName>
        <fullName evidence="1">tRNA 2-thiocytidine biosynthesis protein TtcA</fullName>
    </submittedName>
</protein>
<dbReference type="Proteomes" id="UP000095350">
    <property type="component" value="Unassembled WGS sequence"/>
</dbReference>
<dbReference type="RefSeq" id="WP_055195576.1">
    <property type="nucleotide sequence ID" value="NZ_CABIYH010000028.1"/>
</dbReference>
<dbReference type="InterPro" id="IPR014729">
    <property type="entry name" value="Rossmann-like_a/b/a_fold"/>
</dbReference>
<dbReference type="AlphaFoldDB" id="A0A173VKH4"/>
<dbReference type="GeneID" id="61433641"/>
<accession>A0A173VKH4</accession>
<proteinExistence type="predicted"/>
<dbReference type="STRING" id="166486.ERS852572_03122"/>
<dbReference type="Gene3D" id="3.40.50.620">
    <property type="entry name" value="HUPs"/>
    <property type="match status" value="1"/>
</dbReference>
<dbReference type="OrthoDB" id="9911583at2"/>
<dbReference type="SUPFAM" id="SSF52402">
    <property type="entry name" value="Adenine nucleotide alpha hydrolases-like"/>
    <property type="match status" value="1"/>
</dbReference>